<evidence type="ECO:0000256" key="1">
    <source>
        <dbReference type="SAM" id="SignalP"/>
    </source>
</evidence>
<dbReference type="Proteomes" id="UP001220395">
    <property type="component" value="Chromosome"/>
</dbReference>
<name>A0ABY7TJF8_9SPHN</name>
<gene>
    <name evidence="2" type="ORF">PQ455_10220</name>
</gene>
<feature type="chain" id="PRO_5046801452" evidence="1">
    <location>
        <begin position="20"/>
        <end position="109"/>
    </location>
</feature>
<sequence>MRSILAFAALVAAPLTAAAAQDQVAFRAITKADYTAAETQLAAQVAAGQREPGVLLNLAAVYNKTGRAAEAVALYRMVQSEQNVLMETASGAPIWSHDVATRGMTLASR</sequence>
<reference evidence="2 3" key="1">
    <citation type="submission" date="2023-02" db="EMBL/GenBank/DDBJ databases">
        <title>Genome sequence of Sphingomonas naphthae.</title>
        <authorList>
            <person name="Kim S."/>
            <person name="Heo J."/>
            <person name="Kwon S.-W."/>
        </authorList>
    </citation>
    <scope>NUCLEOTIDE SEQUENCE [LARGE SCALE GENOMIC DNA]</scope>
    <source>
        <strain evidence="2 3">KACC 18716</strain>
    </source>
</reference>
<feature type="signal peptide" evidence="1">
    <location>
        <begin position="1"/>
        <end position="19"/>
    </location>
</feature>
<evidence type="ECO:0000313" key="3">
    <source>
        <dbReference type="Proteomes" id="UP001220395"/>
    </source>
</evidence>
<dbReference type="EMBL" id="CP117411">
    <property type="protein sequence ID" value="WCT72024.1"/>
    <property type="molecule type" value="Genomic_DNA"/>
</dbReference>
<dbReference type="RefSeq" id="WP_273685972.1">
    <property type="nucleotide sequence ID" value="NZ_CP117411.1"/>
</dbReference>
<evidence type="ECO:0000313" key="2">
    <source>
        <dbReference type="EMBL" id="WCT72024.1"/>
    </source>
</evidence>
<proteinExistence type="predicted"/>
<keyword evidence="3" id="KW-1185">Reference proteome</keyword>
<accession>A0ABY7TJF8</accession>
<protein>
    <submittedName>
        <fullName evidence="2">Tetratricopeptide repeat protein</fullName>
    </submittedName>
</protein>
<organism evidence="2 3">
    <name type="scientific">Sphingomonas naphthae</name>
    <dbReference type="NCBI Taxonomy" id="1813468"/>
    <lineage>
        <taxon>Bacteria</taxon>
        <taxon>Pseudomonadati</taxon>
        <taxon>Pseudomonadota</taxon>
        <taxon>Alphaproteobacteria</taxon>
        <taxon>Sphingomonadales</taxon>
        <taxon>Sphingomonadaceae</taxon>
        <taxon>Sphingomonas</taxon>
    </lineage>
</organism>
<keyword evidence="1" id="KW-0732">Signal</keyword>